<name>A0A6J7WYC7_9CAUD</name>
<proteinExistence type="predicted"/>
<sequence length="54" mass="5814">MPLVKSPSKEAFRKNVKAEVAAGKPVKQAVAIAYSVKREAAGNTTKKPTMKTKK</sequence>
<reference evidence="1" key="1">
    <citation type="submission" date="2020-05" db="EMBL/GenBank/DDBJ databases">
        <authorList>
            <person name="Chiriac C."/>
            <person name="Salcher M."/>
            <person name="Ghai R."/>
            <person name="Kavagutti S V."/>
        </authorList>
    </citation>
    <scope>NUCLEOTIDE SEQUENCE</scope>
</reference>
<evidence type="ECO:0000313" key="1">
    <source>
        <dbReference type="EMBL" id="CAB5223099.1"/>
    </source>
</evidence>
<dbReference type="EMBL" id="LR798302">
    <property type="protein sequence ID" value="CAB5223099.1"/>
    <property type="molecule type" value="Genomic_DNA"/>
</dbReference>
<gene>
    <name evidence="1" type="ORF">UFOVP372_55</name>
</gene>
<organism evidence="1">
    <name type="scientific">uncultured Caudovirales phage</name>
    <dbReference type="NCBI Taxonomy" id="2100421"/>
    <lineage>
        <taxon>Viruses</taxon>
        <taxon>Duplodnaviria</taxon>
        <taxon>Heunggongvirae</taxon>
        <taxon>Uroviricota</taxon>
        <taxon>Caudoviricetes</taxon>
        <taxon>Peduoviridae</taxon>
        <taxon>Maltschvirus</taxon>
        <taxon>Maltschvirus maltsch</taxon>
    </lineage>
</organism>
<protein>
    <submittedName>
        <fullName evidence="1">Uncharacterized protein</fullName>
    </submittedName>
</protein>
<accession>A0A6J7WYC7</accession>